<dbReference type="Gene3D" id="3.40.50.410">
    <property type="entry name" value="von Willebrand factor, type A domain"/>
    <property type="match status" value="1"/>
</dbReference>
<dbReference type="SUPFAM" id="SSF53300">
    <property type="entry name" value="vWA-like"/>
    <property type="match status" value="1"/>
</dbReference>
<feature type="coiled-coil region" evidence="2">
    <location>
        <begin position="531"/>
        <end position="558"/>
    </location>
</feature>
<dbReference type="Proteomes" id="UP000237819">
    <property type="component" value="Unassembled WGS sequence"/>
</dbReference>
<comment type="caution">
    <text evidence="6">The sequence shown here is derived from an EMBL/GenBank/DDBJ whole genome shotgun (WGS) entry which is preliminary data.</text>
</comment>
<dbReference type="InterPro" id="IPR036465">
    <property type="entry name" value="vWFA_dom_sf"/>
</dbReference>
<feature type="region of interest" description="Disordered" evidence="3">
    <location>
        <begin position="392"/>
        <end position="415"/>
    </location>
</feature>
<reference evidence="6 7" key="1">
    <citation type="submission" date="2018-02" db="EMBL/GenBank/DDBJ databases">
        <title>Comparative genomes isolates from brazilian mangrove.</title>
        <authorList>
            <person name="Araujo J.E."/>
            <person name="Taketani R.G."/>
            <person name="Silva M.C.P."/>
            <person name="Loureco M.V."/>
            <person name="Andreote F.D."/>
        </authorList>
    </citation>
    <scope>NUCLEOTIDE SEQUENCE [LARGE SCALE GENOMIC DNA]</scope>
    <source>
        <strain evidence="6 7">Nap-Phe MGV</strain>
    </source>
</reference>
<dbReference type="InterPro" id="IPR002035">
    <property type="entry name" value="VWF_A"/>
</dbReference>
<evidence type="ECO:0000256" key="3">
    <source>
        <dbReference type="SAM" id="MobiDB-lite"/>
    </source>
</evidence>
<keyword evidence="2" id="KW-0175">Coiled coil</keyword>
<feature type="repeat" description="TPR" evidence="1">
    <location>
        <begin position="350"/>
        <end position="383"/>
    </location>
</feature>
<evidence type="ECO:0000313" key="6">
    <source>
        <dbReference type="EMBL" id="PQO42136.1"/>
    </source>
</evidence>
<keyword evidence="1" id="KW-0802">TPR repeat</keyword>
<feature type="compositionally biased region" description="Acidic residues" evidence="3">
    <location>
        <begin position="855"/>
        <end position="864"/>
    </location>
</feature>
<dbReference type="InterPro" id="IPR019734">
    <property type="entry name" value="TPR_rpt"/>
</dbReference>
<dbReference type="Pfam" id="PF13768">
    <property type="entry name" value="VWA_3"/>
    <property type="match status" value="1"/>
</dbReference>
<dbReference type="OrthoDB" id="291546at2"/>
<dbReference type="EMBL" id="PUHZ01000025">
    <property type="protein sequence ID" value="PQO42136.1"/>
    <property type="molecule type" value="Genomic_DNA"/>
</dbReference>
<organism evidence="6 7">
    <name type="scientific">Blastopirellula marina</name>
    <dbReference type="NCBI Taxonomy" id="124"/>
    <lineage>
        <taxon>Bacteria</taxon>
        <taxon>Pseudomonadati</taxon>
        <taxon>Planctomycetota</taxon>
        <taxon>Planctomycetia</taxon>
        <taxon>Pirellulales</taxon>
        <taxon>Pirellulaceae</taxon>
        <taxon>Blastopirellula</taxon>
    </lineage>
</organism>
<sequence>MPKREHFEQCLSAFLAIGLTFALMAPAWAADAPKVATYQQAAGPRYFAMSVSLDNRPAAAPSEVVVLVDTSASQAAAYRDDSLATAKAILAALPSDSKVQLLAGDLYAVHMTQGAIAPGSAEADAAIAKLAERTPLGATDLVELIESSVESFSKGGKLNRSIVYIGDGSSRANFLSVDEFSTLVETLRENKVAFNSLAIGPDRDIEVLATLANHTGGMVLVDAQGVAPEMFGTRLANIASSPVVWPVLAKYSANVEEAYPKQFPPLRADRDTIVVGTLTDNAPTGSPVSVVVKAAGGFAEEWTAKTEDSNDDQAYLPQLIELARKDGGLNMPTVGSDGLRETANVLMASAEEYARLGSQALATGDKEGAKRLAEAALEIDPNHPRAQAIIGAANKEDQTEETKAEEKPPADRGAAARQIPVHFVAFQKEESSDDASADLIMGDEDGAFLRDAERNQVVTEQIIVAEMNDQLRNAREQMGKDPAGVSNALKLLLERLERVPDLSGDVRGRLRNQIITALRRAQGMARDLESRRAEDAEREAIARERQALTEQLLRDEERARVIMEMFDVLMDEGKYVEARDAAIEVRSMNPLNQAAIAGLENAEIGGNYREMMALREQRYNRFFATLTQAEISSVPFPDEPPIVYPDADFWEEIYYRKEKYGSVDLASTGTAEQKIFQQLDAETKIQFIDTPLEEVVGYLKQLHGIEIQIDNRALEDVALSSDIPVTRNIEGISLRSALRLMLKELDLTYIVANEVLMITTPTEAETELITKVYPVADLVLPVSAQIGTLGGGGIGGQGGGQGGGFGGGGGGFGGGGGGNFGGGGGGGVFAVADEKSVAKIDEVEANQEPAPEAVAETEEAESDDAADKGFVLEVKDGETRLEAWERAFASEDRVPASAVRSEVRRMTATKRYVNAVGVIQIALRHGQIQPWMYEAMGLALQMDNAPKEEIERALMSAIDFTSGPNHMLVIAELMSRLNLDSRALKIYQDVAQMEPLRPEPYARGLAVAQRLNDEEALKWACVGILSQEWPKESTGIRDEAFRTAKAMLRTMVEEKRIKEAKAFDAQMREALVRDAIVKVSWSGESDLDLIVEEPSGSVCSQHNPRTISGGVFLGDSVSSLGDAGTQGAYEVYTLPKGFKGDYKMLVRKVWGDVTAGKITVDVFTNYGTENQHHERQQLDLGKDGALVTFTVPEGRRTESLSEQQVQVAVETQVAMAREIVAEKLARASEYSTAEEEYVGDVNNNSNDFVRRMRNAVGYRPVITSLPEGANFSAFAVVSADRRYVRFNGTPLFSSIGEVTSYTFSGTDTGAQDQNNQTGGTN</sequence>
<accession>A0A2S8GCE4</accession>
<proteinExistence type="predicted"/>
<name>A0A2S8GCE4_9BACT</name>
<dbReference type="PROSITE" id="PS50005">
    <property type="entry name" value="TPR"/>
    <property type="match status" value="1"/>
</dbReference>
<evidence type="ECO:0000256" key="1">
    <source>
        <dbReference type="PROSITE-ProRule" id="PRU00339"/>
    </source>
</evidence>
<protein>
    <recommendedName>
        <fullName evidence="5">VWFA domain-containing protein</fullName>
    </recommendedName>
</protein>
<gene>
    <name evidence="6" type="ORF">C5Y93_27705</name>
</gene>
<evidence type="ECO:0000256" key="2">
    <source>
        <dbReference type="SAM" id="Coils"/>
    </source>
</evidence>
<feature type="domain" description="VWFA" evidence="5">
    <location>
        <begin position="63"/>
        <end position="243"/>
    </location>
</feature>
<evidence type="ECO:0000313" key="7">
    <source>
        <dbReference type="Proteomes" id="UP000237819"/>
    </source>
</evidence>
<dbReference type="RefSeq" id="WP_105338718.1">
    <property type="nucleotide sequence ID" value="NZ_PUHZ01000025.1"/>
</dbReference>
<evidence type="ECO:0000256" key="4">
    <source>
        <dbReference type="SAM" id="SignalP"/>
    </source>
</evidence>
<feature type="compositionally biased region" description="Basic and acidic residues" evidence="3">
    <location>
        <begin position="394"/>
        <end position="410"/>
    </location>
</feature>
<dbReference type="InterPro" id="IPR011990">
    <property type="entry name" value="TPR-like_helical_dom_sf"/>
</dbReference>
<keyword evidence="4" id="KW-0732">Signal</keyword>
<feature type="chain" id="PRO_5015784750" description="VWFA domain-containing protein" evidence="4">
    <location>
        <begin position="30"/>
        <end position="1321"/>
    </location>
</feature>
<dbReference type="SUPFAM" id="SSF48452">
    <property type="entry name" value="TPR-like"/>
    <property type="match status" value="1"/>
</dbReference>
<evidence type="ECO:0000259" key="5">
    <source>
        <dbReference type="PROSITE" id="PS50234"/>
    </source>
</evidence>
<dbReference type="Gene3D" id="1.25.40.10">
    <property type="entry name" value="Tetratricopeptide repeat domain"/>
    <property type="match status" value="1"/>
</dbReference>
<feature type="signal peptide" evidence="4">
    <location>
        <begin position="1"/>
        <end position="29"/>
    </location>
</feature>
<feature type="region of interest" description="Disordered" evidence="3">
    <location>
        <begin position="842"/>
        <end position="864"/>
    </location>
</feature>
<dbReference type="CDD" id="cd00198">
    <property type="entry name" value="vWFA"/>
    <property type="match status" value="1"/>
</dbReference>
<dbReference type="PROSITE" id="PS50234">
    <property type="entry name" value="VWFA"/>
    <property type="match status" value="1"/>
</dbReference>